<proteinExistence type="predicted"/>
<evidence type="ECO:0000256" key="1">
    <source>
        <dbReference type="SAM" id="Phobius"/>
    </source>
</evidence>
<evidence type="ECO:0000256" key="2">
    <source>
        <dbReference type="SAM" id="SignalP"/>
    </source>
</evidence>
<feature type="signal peptide" evidence="2">
    <location>
        <begin position="1"/>
        <end position="24"/>
    </location>
</feature>
<organism evidence="3">
    <name type="scientific">Pseudo-nitzschia delicatissima</name>
    <dbReference type="NCBI Taxonomy" id="44447"/>
    <lineage>
        <taxon>Eukaryota</taxon>
        <taxon>Sar</taxon>
        <taxon>Stramenopiles</taxon>
        <taxon>Ochrophyta</taxon>
        <taxon>Bacillariophyta</taxon>
        <taxon>Bacillariophyceae</taxon>
        <taxon>Bacillariophycidae</taxon>
        <taxon>Bacillariales</taxon>
        <taxon>Bacillariaceae</taxon>
        <taxon>Pseudo-nitzschia</taxon>
    </lineage>
</organism>
<dbReference type="EMBL" id="HBFL01002553">
    <property type="protein sequence ID" value="CAD8761777.1"/>
    <property type="molecule type" value="Transcribed_RNA"/>
</dbReference>
<keyword evidence="1" id="KW-0812">Transmembrane</keyword>
<feature type="chain" id="PRO_5030623888" evidence="2">
    <location>
        <begin position="25"/>
        <end position="239"/>
    </location>
</feature>
<sequence length="239" mass="25424">MKAPTTSLIYALLCLSLKLESASAIFGFSFSNLLFALNICELPGPGICRANCDPGPLPPGPKDFCDNSCGTTQATRRLGGSTISWTEAACSSFRSDSEAYSRCMTLAVTDCAETSTDADLTYTAYDATSYNGTSSFVGGSTTNGITTTIVSRASFLPYMLAASVSAMFLILYAWKKKQKKEELLREDLMGDDDSNQSFHGSVARRIGRAKSSAIPSSLPTVIEMEGPGLPRVTTGYAMA</sequence>
<protein>
    <submittedName>
        <fullName evidence="3">Uncharacterized protein</fullName>
    </submittedName>
</protein>
<evidence type="ECO:0000313" key="3">
    <source>
        <dbReference type="EMBL" id="CAD8761777.1"/>
    </source>
</evidence>
<keyword evidence="2" id="KW-0732">Signal</keyword>
<gene>
    <name evidence="3" type="ORF">PDEL1432_LOCUS1817</name>
</gene>
<dbReference type="AlphaFoldDB" id="A0A7S0Y800"/>
<feature type="transmembrane region" description="Helical" evidence="1">
    <location>
        <begin position="155"/>
        <end position="174"/>
    </location>
</feature>
<reference evidence="3" key="1">
    <citation type="submission" date="2021-01" db="EMBL/GenBank/DDBJ databases">
        <authorList>
            <person name="Corre E."/>
            <person name="Pelletier E."/>
            <person name="Niang G."/>
            <person name="Scheremetjew M."/>
            <person name="Finn R."/>
            <person name="Kale V."/>
            <person name="Holt S."/>
            <person name="Cochrane G."/>
            <person name="Meng A."/>
            <person name="Brown T."/>
            <person name="Cohen L."/>
        </authorList>
    </citation>
    <scope>NUCLEOTIDE SEQUENCE</scope>
    <source>
        <strain evidence="3">UNC1205</strain>
    </source>
</reference>
<name>A0A7S0Y800_9STRA</name>
<keyword evidence="1" id="KW-0472">Membrane</keyword>
<keyword evidence="1" id="KW-1133">Transmembrane helix</keyword>
<accession>A0A7S0Y800</accession>